<dbReference type="GO" id="GO:0046872">
    <property type="term" value="F:metal ion binding"/>
    <property type="evidence" value="ECO:0007669"/>
    <property type="project" value="InterPro"/>
</dbReference>
<dbReference type="KEGG" id="cmah:C1I91_25315"/>
<proteinExistence type="predicted"/>
<dbReference type="GO" id="GO:1990362">
    <property type="term" value="F:butanol dehydrogenase (NAD+) activity"/>
    <property type="evidence" value="ECO:0007669"/>
    <property type="project" value="InterPro"/>
</dbReference>
<dbReference type="InterPro" id="IPR044731">
    <property type="entry name" value="BDH-like"/>
</dbReference>
<reference evidence="4 5" key="1">
    <citation type="submission" date="2018-01" db="EMBL/GenBank/DDBJ databases">
        <title>Genome Sequencing and Assembly of Anaerobacter polyendosporus strain CT4.</title>
        <authorList>
            <person name="Tachaapaikoon C."/>
            <person name="Sutheeworapong S."/>
            <person name="Jenjaroenpun P."/>
            <person name="Wongsurawat T."/>
            <person name="Nookeaw I."/>
            <person name="Cheawchanlertfa P."/>
            <person name="Kosugi A."/>
            <person name="Cheevadhanarak S."/>
            <person name="Ratanakhanokchai K."/>
        </authorList>
    </citation>
    <scope>NUCLEOTIDE SEQUENCE [LARGE SCALE GENOMIC DNA]</scope>
    <source>
        <strain evidence="4 5">CT4</strain>
    </source>
</reference>
<feature type="domain" description="Fe-containing alcohol dehydrogenase-like C-terminal" evidence="3">
    <location>
        <begin position="189"/>
        <end position="385"/>
    </location>
</feature>
<dbReference type="OrthoDB" id="9801156at2"/>
<name>A0A410E043_9CLOT</name>
<dbReference type="PANTHER" id="PTHR43633:SF1">
    <property type="entry name" value="ALCOHOL DEHYDROGENASE YQHD"/>
    <property type="match status" value="1"/>
</dbReference>
<sequence>MLNFNYYNPTKLVFGKDTIKTIGGHVKSFGVKKVLFLYGKNSIFKNGVYDTVVASLKENNIEFIEVSGVKPNPVLSKVHEAIQVVRENNLDGIVAVGGGSVVDSAKAIAAGTFYDGDVWDIFEGKAQVTKALPIFPVLTISATGSEMNNGGVITNEAEGKKWGFGSPLLFPKVSILDPTVQATLPTIQTVNGAVDGLSHVFEAYFGGTSNTDMEDELSEGIIRTIMKHTRVLINDPSNYDSRSELAWSATLALNGINGVGRRGDWSSHGIEHGVSVFNDIAHGSGLAIVMPAWMKYVHSCWPEKFARFGENIFGITEGSIEEKGLKAIEALRAFYNEIGAPITLKEVGVAKKDLDFIADTVAKQGPLGSLKSLDRDDVYKILEIAFE</sequence>
<dbReference type="EMBL" id="CP025746">
    <property type="protein sequence ID" value="QAA34685.1"/>
    <property type="molecule type" value="Genomic_DNA"/>
</dbReference>
<evidence type="ECO:0000259" key="2">
    <source>
        <dbReference type="Pfam" id="PF00465"/>
    </source>
</evidence>
<dbReference type="Gene3D" id="1.20.1090.10">
    <property type="entry name" value="Dehydroquinate synthase-like - alpha domain"/>
    <property type="match status" value="1"/>
</dbReference>
<dbReference type="InterPro" id="IPR056798">
    <property type="entry name" value="ADH_Fe_C"/>
</dbReference>
<protein>
    <submittedName>
        <fullName evidence="4">NADH-dependent alcohol dehydrogenase</fullName>
    </submittedName>
</protein>
<keyword evidence="5" id="KW-1185">Reference proteome</keyword>
<dbReference type="GO" id="GO:0008106">
    <property type="term" value="F:alcohol dehydrogenase (NADP+) activity"/>
    <property type="evidence" value="ECO:0007669"/>
    <property type="project" value="TreeGrafter"/>
</dbReference>
<gene>
    <name evidence="4" type="ORF">C1I91_25315</name>
</gene>
<dbReference type="PANTHER" id="PTHR43633">
    <property type="entry name" value="ALCOHOL DEHYDROGENASE YQHD"/>
    <property type="match status" value="1"/>
</dbReference>
<evidence type="ECO:0000259" key="3">
    <source>
        <dbReference type="Pfam" id="PF25137"/>
    </source>
</evidence>
<evidence type="ECO:0000313" key="5">
    <source>
        <dbReference type="Proteomes" id="UP000286268"/>
    </source>
</evidence>
<dbReference type="InterPro" id="IPR001670">
    <property type="entry name" value="ADH_Fe/GldA"/>
</dbReference>
<feature type="domain" description="Alcohol dehydrogenase iron-type/glycerol dehydrogenase GldA" evidence="2">
    <location>
        <begin position="9"/>
        <end position="178"/>
    </location>
</feature>
<dbReference type="Pfam" id="PF00465">
    <property type="entry name" value="Fe-ADH"/>
    <property type="match status" value="1"/>
</dbReference>
<evidence type="ECO:0000313" key="4">
    <source>
        <dbReference type="EMBL" id="QAA34685.1"/>
    </source>
</evidence>
<dbReference type="CDD" id="cd08187">
    <property type="entry name" value="BDH"/>
    <property type="match status" value="1"/>
</dbReference>
<dbReference type="SUPFAM" id="SSF56796">
    <property type="entry name" value="Dehydroquinate synthase-like"/>
    <property type="match status" value="1"/>
</dbReference>
<organism evidence="4 5">
    <name type="scientific">Clostridium manihotivorum</name>
    <dbReference type="NCBI Taxonomy" id="2320868"/>
    <lineage>
        <taxon>Bacteria</taxon>
        <taxon>Bacillati</taxon>
        <taxon>Bacillota</taxon>
        <taxon>Clostridia</taxon>
        <taxon>Eubacteriales</taxon>
        <taxon>Clostridiaceae</taxon>
        <taxon>Clostridium</taxon>
    </lineage>
</organism>
<dbReference type="GO" id="GO:1990002">
    <property type="term" value="F:methylglyoxal reductase (NADPH) (acetol producing) activity"/>
    <property type="evidence" value="ECO:0007669"/>
    <property type="project" value="TreeGrafter"/>
</dbReference>
<dbReference type="RefSeq" id="WP_128215397.1">
    <property type="nucleotide sequence ID" value="NZ_CP025746.1"/>
</dbReference>
<keyword evidence="1" id="KW-0560">Oxidoreductase</keyword>
<evidence type="ECO:0000256" key="1">
    <source>
        <dbReference type="ARBA" id="ARBA00023002"/>
    </source>
</evidence>
<dbReference type="Pfam" id="PF25137">
    <property type="entry name" value="ADH_Fe_C"/>
    <property type="match status" value="1"/>
</dbReference>
<accession>A0A410E043</accession>
<dbReference type="Proteomes" id="UP000286268">
    <property type="component" value="Chromosome"/>
</dbReference>
<dbReference type="FunFam" id="3.40.50.1970:FF:000003">
    <property type="entry name" value="Alcohol dehydrogenase, iron-containing"/>
    <property type="match status" value="1"/>
</dbReference>
<dbReference type="Gene3D" id="3.40.50.1970">
    <property type="match status" value="1"/>
</dbReference>
<dbReference type="GO" id="GO:0005829">
    <property type="term" value="C:cytosol"/>
    <property type="evidence" value="ECO:0007669"/>
    <property type="project" value="TreeGrafter"/>
</dbReference>
<dbReference type="AlphaFoldDB" id="A0A410E043"/>